<organism evidence="2 3">
    <name type="scientific">Hypholoma sublateritium (strain FD-334 SS-4)</name>
    <dbReference type="NCBI Taxonomy" id="945553"/>
    <lineage>
        <taxon>Eukaryota</taxon>
        <taxon>Fungi</taxon>
        <taxon>Dikarya</taxon>
        <taxon>Basidiomycota</taxon>
        <taxon>Agaricomycotina</taxon>
        <taxon>Agaricomycetes</taxon>
        <taxon>Agaricomycetidae</taxon>
        <taxon>Agaricales</taxon>
        <taxon>Agaricineae</taxon>
        <taxon>Strophariaceae</taxon>
        <taxon>Hypholoma</taxon>
    </lineage>
</organism>
<accession>A0A0D2NYG1</accession>
<gene>
    <name evidence="2" type="ORF">HYPSUDRAFT_571593</name>
</gene>
<evidence type="ECO:0000256" key="1">
    <source>
        <dbReference type="SAM" id="SignalP"/>
    </source>
</evidence>
<keyword evidence="1" id="KW-0732">Signal</keyword>
<feature type="chain" id="PRO_5002248993" description="Secreted protein" evidence="1">
    <location>
        <begin position="17"/>
        <end position="92"/>
    </location>
</feature>
<keyword evidence="3" id="KW-1185">Reference proteome</keyword>
<evidence type="ECO:0008006" key="4">
    <source>
        <dbReference type="Google" id="ProtNLM"/>
    </source>
</evidence>
<dbReference type="Proteomes" id="UP000054270">
    <property type="component" value="Unassembled WGS sequence"/>
</dbReference>
<name>A0A0D2NYG1_HYPSF</name>
<reference evidence="3" key="1">
    <citation type="submission" date="2014-04" db="EMBL/GenBank/DDBJ databases">
        <title>Evolutionary Origins and Diversification of the Mycorrhizal Mutualists.</title>
        <authorList>
            <consortium name="DOE Joint Genome Institute"/>
            <consortium name="Mycorrhizal Genomics Consortium"/>
            <person name="Kohler A."/>
            <person name="Kuo A."/>
            <person name="Nagy L.G."/>
            <person name="Floudas D."/>
            <person name="Copeland A."/>
            <person name="Barry K.W."/>
            <person name="Cichocki N."/>
            <person name="Veneault-Fourrey C."/>
            <person name="LaButti K."/>
            <person name="Lindquist E.A."/>
            <person name="Lipzen A."/>
            <person name="Lundell T."/>
            <person name="Morin E."/>
            <person name="Murat C."/>
            <person name="Riley R."/>
            <person name="Ohm R."/>
            <person name="Sun H."/>
            <person name="Tunlid A."/>
            <person name="Henrissat B."/>
            <person name="Grigoriev I.V."/>
            <person name="Hibbett D.S."/>
            <person name="Martin F."/>
        </authorList>
    </citation>
    <scope>NUCLEOTIDE SEQUENCE [LARGE SCALE GENOMIC DNA]</scope>
    <source>
        <strain evidence="3">FD-334 SS-4</strain>
    </source>
</reference>
<feature type="signal peptide" evidence="1">
    <location>
        <begin position="1"/>
        <end position="16"/>
    </location>
</feature>
<dbReference type="EMBL" id="KN817541">
    <property type="protein sequence ID" value="KJA23749.1"/>
    <property type="molecule type" value="Genomic_DNA"/>
</dbReference>
<sequence>MVASPFFFSITWSLWGFSVTHHDKQNQYWCSWFLISSVSNRLKCKKETLQCPQTRLFLKAEFHPRYAIARDNGPLFSWALDLPHGYEEIKKS</sequence>
<evidence type="ECO:0000313" key="3">
    <source>
        <dbReference type="Proteomes" id="UP000054270"/>
    </source>
</evidence>
<evidence type="ECO:0000313" key="2">
    <source>
        <dbReference type="EMBL" id="KJA23749.1"/>
    </source>
</evidence>
<proteinExistence type="predicted"/>
<dbReference type="AlphaFoldDB" id="A0A0D2NYG1"/>
<protein>
    <recommendedName>
        <fullName evidence="4">Secreted protein</fullName>
    </recommendedName>
</protein>